<evidence type="ECO:0000313" key="4">
    <source>
        <dbReference type="Proteomes" id="UP000316852"/>
    </source>
</evidence>
<proteinExistence type="predicted"/>
<dbReference type="PANTHER" id="PTHR39465">
    <property type="entry name" value="DNA LIGASE D, 3'-PHOSPHOESTERASE DOMAIN"/>
    <property type="match status" value="1"/>
</dbReference>
<reference evidence="3 4" key="1">
    <citation type="journal article" date="2019" name="Nat. Microbiol.">
        <title>Mediterranean grassland soil C-N compound turnover is dependent on rainfall and depth, and is mediated by genomically divergent microorganisms.</title>
        <authorList>
            <person name="Diamond S."/>
            <person name="Andeer P.F."/>
            <person name="Li Z."/>
            <person name="Crits-Christoph A."/>
            <person name="Burstein D."/>
            <person name="Anantharaman K."/>
            <person name="Lane K.R."/>
            <person name="Thomas B.C."/>
            <person name="Pan C."/>
            <person name="Northen T.R."/>
            <person name="Banfield J.F."/>
        </authorList>
    </citation>
    <scope>NUCLEOTIDE SEQUENCE [LARGE SCALE GENOMIC DNA]</scope>
    <source>
        <strain evidence="3">WS_6</strain>
    </source>
</reference>
<dbReference type="InterPro" id="IPR014144">
    <property type="entry name" value="LigD_PE_domain"/>
</dbReference>
<evidence type="ECO:0000256" key="1">
    <source>
        <dbReference type="SAM" id="MobiDB-lite"/>
    </source>
</evidence>
<comment type="caution">
    <text evidence="3">The sequence shown here is derived from an EMBL/GenBank/DDBJ whole genome shotgun (WGS) entry which is preliminary data.</text>
</comment>
<accession>A0A538T9A9</accession>
<gene>
    <name evidence="3" type="ORF">E6K76_02520</name>
</gene>
<dbReference type="Pfam" id="PF13298">
    <property type="entry name" value="LigD_N"/>
    <property type="match status" value="1"/>
</dbReference>
<feature type="compositionally biased region" description="Basic and acidic residues" evidence="1">
    <location>
        <begin position="194"/>
        <end position="203"/>
    </location>
</feature>
<dbReference type="PANTHER" id="PTHR39465:SF1">
    <property type="entry name" value="DNA LIGASE D 3'-PHOSPHOESTERASE DOMAIN-CONTAINING PROTEIN"/>
    <property type="match status" value="1"/>
</dbReference>
<evidence type="ECO:0000313" key="3">
    <source>
        <dbReference type="EMBL" id="TMQ60220.1"/>
    </source>
</evidence>
<evidence type="ECO:0000259" key="2">
    <source>
        <dbReference type="Pfam" id="PF13298"/>
    </source>
</evidence>
<sequence>MSLGAYRRKRDFRLTPEPRGGSARPSPRPLFVIQKHEASRLHYDFRLELDGVLKSWAVPKGPSLDPGEKRLAVQVEDHPLEYGSFEGTIPKGQYGAGSVHIWDRGAWTPVGDPHEGLKRGHLVFDLRGEKLGGRWALIRIRGRADKSGGKNWLLIKEHDPQVKAESGRESLAQPEGWGGRGSKNRRPGTGNSADPREPRDHPPSGRHSHRA</sequence>
<feature type="compositionally biased region" description="Basic residues" evidence="1">
    <location>
        <begin position="1"/>
        <end position="11"/>
    </location>
</feature>
<organism evidence="3 4">
    <name type="scientific">Eiseniibacteriota bacterium</name>
    <dbReference type="NCBI Taxonomy" id="2212470"/>
    <lineage>
        <taxon>Bacteria</taxon>
        <taxon>Candidatus Eiseniibacteriota</taxon>
    </lineage>
</organism>
<dbReference type="AlphaFoldDB" id="A0A538T9A9"/>
<feature type="domain" description="DNA ligase D 3'-phosphoesterase" evidence="2">
    <location>
        <begin position="34"/>
        <end position="139"/>
    </location>
</feature>
<dbReference type="NCBIfam" id="TIGR02777">
    <property type="entry name" value="LigD_PE_dom"/>
    <property type="match status" value="1"/>
</dbReference>
<name>A0A538T9A9_UNCEI</name>
<dbReference type="EMBL" id="VBOW01000016">
    <property type="protein sequence ID" value="TMQ60220.1"/>
    <property type="molecule type" value="Genomic_DNA"/>
</dbReference>
<feature type="region of interest" description="Disordered" evidence="1">
    <location>
        <begin position="161"/>
        <end position="211"/>
    </location>
</feature>
<dbReference type="Proteomes" id="UP000316852">
    <property type="component" value="Unassembled WGS sequence"/>
</dbReference>
<feature type="region of interest" description="Disordered" evidence="1">
    <location>
        <begin position="1"/>
        <end position="29"/>
    </location>
</feature>
<protein>
    <recommendedName>
        <fullName evidence="2">DNA ligase D 3'-phosphoesterase domain-containing protein</fullName>
    </recommendedName>
</protein>